<comment type="subcellular location">
    <subcellularLocation>
        <location evidence="6">Cytoplasm</location>
    </subcellularLocation>
</comment>
<evidence type="ECO:0000256" key="6">
    <source>
        <dbReference type="HAMAP-Rule" id="MF_01007"/>
    </source>
</evidence>
<dbReference type="PANTHER" id="PTHR11265">
    <property type="entry name" value="S-ADENOSYL-METHYLTRANSFERASE MRAW"/>
    <property type="match status" value="1"/>
</dbReference>
<dbReference type="PANTHER" id="PTHR11265:SF0">
    <property type="entry name" value="12S RRNA N4-METHYLCYTIDINE METHYLTRANSFERASE"/>
    <property type="match status" value="1"/>
</dbReference>
<dbReference type="GO" id="GO:0005737">
    <property type="term" value="C:cytoplasm"/>
    <property type="evidence" value="ECO:0007669"/>
    <property type="project" value="UniProtKB-SubCell"/>
</dbReference>
<dbReference type="NCBIfam" id="TIGR00006">
    <property type="entry name" value="16S rRNA (cytosine(1402)-N(4))-methyltransferase RsmH"/>
    <property type="match status" value="1"/>
</dbReference>
<accession>A0A7C4U652</accession>
<keyword evidence="4 6" id="KW-0808">Transferase</keyword>
<keyword evidence="5 6" id="KW-0949">S-adenosyl-L-methionine</keyword>
<dbReference type="PIRSF" id="PIRSF004486">
    <property type="entry name" value="MraW"/>
    <property type="match status" value="1"/>
</dbReference>
<proteinExistence type="inferred from homology"/>
<reference evidence="7" key="1">
    <citation type="journal article" date="2020" name="mSystems">
        <title>Genome- and Community-Level Interaction Insights into Carbon Utilization and Element Cycling Functions of Hydrothermarchaeota in Hydrothermal Sediment.</title>
        <authorList>
            <person name="Zhou Z."/>
            <person name="Liu Y."/>
            <person name="Xu W."/>
            <person name="Pan J."/>
            <person name="Luo Z.H."/>
            <person name="Li M."/>
        </authorList>
    </citation>
    <scope>NUCLEOTIDE SEQUENCE [LARGE SCALE GENOMIC DNA]</scope>
    <source>
        <strain evidence="7">SpSt-780</strain>
    </source>
</reference>
<feature type="binding site" evidence="6">
    <location>
        <position position="48"/>
    </location>
    <ligand>
        <name>S-adenosyl-L-methionine</name>
        <dbReference type="ChEBI" id="CHEBI:59789"/>
    </ligand>
</feature>
<evidence type="ECO:0000256" key="4">
    <source>
        <dbReference type="ARBA" id="ARBA00022679"/>
    </source>
</evidence>
<evidence type="ECO:0000256" key="1">
    <source>
        <dbReference type="ARBA" id="ARBA00010396"/>
    </source>
</evidence>
<dbReference type="EC" id="2.1.1.199" evidence="6"/>
<dbReference type="GO" id="GO:0071424">
    <property type="term" value="F:rRNA (cytosine-N4-)-methyltransferase activity"/>
    <property type="evidence" value="ECO:0007669"/>
    <property type="project" value="UniProtKB-UniRule"/>
</dbReference>
<comment type="catalytic activity">
    <reaction evidence="6">
        <text>cytidine(1402) in 16S rRNA + S-adenosyl-L-methionine = N(4)-methylcytidine(1402) in 16S rRNA + S-adenosyl-L-homocysteine + H(+)</text>
        <dbReference type="Rhea" id="RHEA:42928"/>
        <dbReference type="Rhea" id="RHEA-COMP:10286"/>
        <dbReference type="Rhea" id="RHEA-COMP:10287"/>
        <dbReference type="ChEBI" id="CHEBI:15378"/>
        <dbReference type="ChEBI" id="CHEBI:57856"/>
        <dbReference type="ChEBI" id="CHEBI:59789"/>
        <dbReference type="ChEBI" id="CHEBI:74506"/>
        <dbReference type="ChEBI" id="CHEBI:82748"/>
        <dbReference type="EC" id="2.1.1.199"/>
    </reaction>
</comment>
<dbReference type="Gene3D" id="1.10.150.170">
    <property type="entry name" value="Putative methyltransferase TM0872, insert domain"/>
    <property type="match status" value="1"/>
</dbReference>
<keyword evidence="2 6" id="KW-0698">rRNA processing</keyword>
<dbReference type="InterPro" id="IPR029063">
    <property type="entry name" value="SAM-dependent_MTases_sf"/>
</dbReference>
<dbReference type="AlphaFoldDB" id="A0A7C4U652"/>
<feature type="binding site" evidence="6">
    <location>
        <position position="99"/>
    </location>
    <ligand>
        <name>S-adenosyl-L-methionine</name>
        <dbReference type="ChEBI" id="CHEBI:59789"/>
    </ligand>
</feature>
<evidence type="ECO:0000256" key="2">
    <source>
        <dbReference type="ARBA" id="ARBA00022552"/>
    </source>
</evidence>
<feature type="binding site" evidence="6">
    <location>
        <position position="75"/>
    </location>
    <ligand>
        <name>S-adenosyl-L-methionine</name>
        <dbReference type="ChEBI" id="CHEBI:59789"/>
    </ligand>
</feature>
<keyword evidence="3 6" id="KW-0489">Methyltransferase</keyword>
<dbReference type="HAMAP" id="MF_01007">
    <property type="entry name" value="16SrRNA_methyltr_H"/>
    <property type="match status" value="1"/>
</dbReference>
<evidence type="ECO:0000313" key="7">
    <source>
        <dbReference type="EMBL" id="HGW91016.1"/>
    </source>
</evidence>
<dbReference type="SUPFAM" id="SSF81799">
    <property type="entry name" value="Putative methyltransferase TM0872, insert domain"/>
    <property type="match status" value="1"/>
</dbReference>
<dbReference type="InterPro" id="IPR023397">
    <property type="entry name" value="SAM-dep_MeTrfase_MraW_recog"/>
</dbReference>
<dbReference type="GO" id="GO:0070475">
    <property type="term" value="P:rRNA base methylation"/>
    <property type="evidence" value="ECO:0007669"/>
    <property type="project" value="UniProtKB-UniRule"/>
</dbReference>
<comment type="function">
    <text evidence="6">Specifically methylates the N4 position of cytidine in position 1402 (C1402) of 16S rRNA.</text>
</comment>
<dbReference type="Pfam" id="PF01795">
    <property type="entry name" value="Methyltransf_5"/>
    <property type="match status" value="1"/>
</dbReference>
<comment type="similarity">
    <text evidence="1 6">Belongs to the methyltransferase superfamily. RsmH family.</text>
</comment>
<name>A0A7C4U652_UNCW3</name>
<dbReference type="SUPFAM" id="SSF53335">
    <property type="entry name" value="S-adenosyl-L-methionine-dependent methyltransferases"/>
    <property type="match status" value="1"/>
</dbReference>
<sequence length="273" mass="31319">MKPHIPVMSDEICDYLKTDGYFVDLTTGTGGHTMKMLEKTGCFAICIDIDIEQLFIARENLSKFGGRFIIINSDYKNVGNLLKINVDSILIDAGLSSYQLESERGFSFKIDAPLDMRFNPHIGKPVKDLIKELSVEEISEILIKYGDVRNPQFIAKKIKEYLPETTFQLKEILISYLKRERLKKEIAKVFQSFRIYVNDEIQNLNRGIIGSYNVLRDGGRLGVITYHSKEDKIVIKTAKDTGFKKILKGKKPSRDEINRNKKARSAKLRVFEK</sequence>
<dbReference type="InterPro" id="IPR002903">
    <property type="entry name" value="RsmH"/>
</dbReference>
<feature type="binding site" evidence="6">
    <location>
        <begin position="30"/>
        <end position="32"/>
    </location>
    <ligand>
        <name>S-adenosyl-L-methionine</name>
        <dbReference type="ChEBI" id="CHEBI:59789"/>
    </ligand>
</feature>
<dbReference type="Gene3D" id="3.40.50.150">
    <property type="entry name" value="Vaccinia Virus protein VP39"/>
    <property type="match status" value="1"/>
</dbReference>
<keyword evidence="6" id="KW-0963">Cytoplasm</keyword>
<protein>
    <recommendedName>
        <fullName evidence="6">Ribosomal RNA small subunit methyltransferase H</fullName>
        <ecNumber evidence="6">2.1.1.199</ecNumber>
    </recommendedName>
    <alternativeName>
        <fullName evidence="6">16S rRNA m(4)C1402 methyltransferase</fullName>
    </alternativeName>
    <alternativeName>
        <fullName evidence="6">rRNA (cytosine-N(4)-)-methyltransferase RsmH</fullName>
    </alternativeName>
</protein>
<gene>
    <name evidence="6 7" type="primary">rsmH</name>
    <name evidence="7" type="ORF">ENV67_00545</name>
</gene>
<comment type="caution">
    <text evidence="7">The sequence shown here is derived from an EMBL/GenBank/DDBJ whole genome shotgun (WGS) entry which is preliminary data.</text>
</comment>
<organism evidence="7">
    <name type="scientific">candidate division WOR-3 bacterium</name>
    <dbReference type="NCBI Taxonomy" id="2052148"/>
    <lineage>
        <taxon>Bacteria</taxon>
        <taxon>Bacteria division WOR-3</taxon>
    </lineage>
</organism>
<evidence type="ECO:0000256" key="5">
    <source>
        <dbReference type="ARBA" id="ARBA00022691"/>
    </source>
</evidence>
<dbReference type="EMBL" id="DTHG01000006">
    <property type="protein sequence ID" value="HGW91016.1"/>
    <property type="molecule type" value="Genomic_DNA"/>
</dbReference>
<feature type="binding site" evidence="6">
    <location>
        <position position="92"/>
    </location>
    <ligand>
        <name>S-adenosyl-L-methionine</name>
        <dbReference type="ChEBI" id="CHEBI:59789"/>
    </ligand>
</feature>
<evidence type="ECO:0000256" key="3">
    <source>
        <dbReference type="ARBA" id="ARBA00022603"/>
    </source>
</evidence>